<protein>
    <submittedName>
        <fullName evidence="1">Uncharacterized protein</fullName>
    </submittedName>
</protein>
<accession>A0AA36GJ66</accession>
<sequence length="173" mass="18746">MLLTQTYGSLTILNVSTVNGRNSVSQPCYNFGCLSALASLTGYVLGGRGRGENHSALIAVSVRSPLHLMHIHAYSSSPSSSSSEDDCVQMETSPTKRNVTIDVSCSTPASSSLCNPNHGEPPSKRCCRNEDEDPFGLDDFFVRVCGRSVNVRDQKSVPQRFSHLMTQRRSCSG</sequence>
<evidence type="ECO:0000313" key="1">
    <source>
        <dbReference type="EMBL" id="CAJ0591336.1"/>
    </source>
</evidence>
<dbReference type="EMBL" id="CATQJL010000001">
    <property type="protein sequence ID" value="CAJ0591336.1"/>
    <property type="molecule type" value="Genomic_DNA"/>
</dbReference>
<keyword evidence="2" id="KW-1185">Reference proteome</keyword>
<evidence type="ECO:0000313" key="2">
    <source>
        <dbReference type="Proteomes" id="UP001176961"/>
    </source>
</evidence>
<name>A0AA36GJ66_CYLNA</name>
<organism evidence="1 2">
    <name type="scientific">Cylicocyclus nassatus</name>
    <name type="common">Nematode worm</name>
    <dbReference type="NCBI Taxonomy" id="53992"/>
    <lineage>
        <taxon>Eukaryota</taxon>
        <taxon>Metazoa</taxon>
        <taxon>Ecdysozoa</taxon>
        <taxon>Nematoda</taxon>
        <taxon>Chromadorea</taxon>
        <taxon>Rhabditida</taxon>
        <taxon>Rhabditina</taxon>
        <taxon>Rhabditomorpha</taxon>
        <taxon>Strongyloidea</taxon>
        <taxon>Strongylidae</taxon>
        <taxon>Cylicocyclus</taxon>
    </lineage>
</organism>
<reference evidence="1" key="1">
    <citation type="submission" date="2023-07" db="EMBL/GenBank/DDBJ databases">
        <authorList>
            <consortium name="CYATHOMIX"/>
        </authorList>
    </citation>
    <scope>NUCLEOTIDE SEQUENCE</scope>
    <source>
        <strain evidence="1">N/A</strain>
    </source>
</reference>
<gene>
    <name evidence="1" type="ORF">CYNAS_LOCUS3319</name>
</gene>
<dbReference type="AlphaFoldDB" id="A0AA36GJ66"/>
<comment type="caution">
    <text evidence="1">The sequence shown here is derived from an EMBL/GenBank/DDBJ whole genome shotgun (WGS) entry which is preliminary data.</text>
</comment>
<proteinExistence type="predicted"/>
<dbReference type="Proteomes" id="UP001176961">
    <property type="component" value="Unassembled WGS sequence"/>
</dbReference>